<dbReference type="OrthoDB" id="9807064at2"/>
<sequence>MSSQSAQASISYDLANCCGVERRTGLIDPVYFLTQVDSTNRLMSDLQSNGAGTGLAVVAAHQTAGKGKAKRFWFSKPGKGIGCSLLLRPDRPLEEISQFTLVLGVAVAEAIRQTTGVPATVKWPNDILVDGRKLCGILCELVLTDEGEMANVIAGIGINVNMLADDIPPELEGIATSLAIESGRATNERDLLEALFNQIEIWTARWEAEGFGPIRDAWIARSCTIGREILFDAGDGRLEGTATDLGFDGSLSVRDRSGTTHRFYYGEAFQSPNISALGR</sequence>
<reference evidence="3 4" key="1">
    <citation type="submission" date="2018-04" db="EMBL/GenBank/DDBJ databases">
        <title>Genomic Encyclopedia of Archaeal and Bacterial Type Strains, Phase II (KMG-II): from individual species to whole genera.</title>
        <authorList>
            <person name="Goeker M."/>
        </authorList>
    </citation>
    <scope>NUCLEOTIDE SEQUENCE [LARGE SCALE GENOMIC DNA]</scope>
    <source>
        <strain evidence="3 4">DSM 23382</strain>
    </source>
</reference>
<evidence type="ECO:0000256" key="1">
    <source>
        <dbReference type="ARBA" id="ARBA00022598"/>
    </source>
</evidence>
<dbReference type="Pfam" id="PF03099">
    <property type="entry name" value="BPL_LplA_LipB"/>
    <property type="match status" value="1"/>
</dbReference>
<dbReference type="AlphaFoldDB" id="A0A2T5V9K3"/>
<feature type="domain" description="BPL/LPL catalytic" evidence="2">
    <location>
        <begin position="25"/>
        <end position="207"/>
    </location>
</feature>
<dbReference type="GO" id="GO:0005737">
    <property type="term" value="C:cytoplasm"/>
    <property type="evidence" value="ECO:0007669"/>
    <property type="project" value="TreeGrafter"/>
</dbReference>
<dbReference type="Gene3D" id="2.30.30.100">
    <property type="match status" value="1"/>
</dbReference>
<accession>A0A2T5V9K3</accession>
<dbReference type="InterPro" id="IPR004408">
    <property type="entry name" value="Biotin_CoA_COase_ligase"/>
</dbReference>
<dbReference type="InterPro" id="IPR045864">
    <property type="entry name" value="aa-tRNA-synth_II/BPL/LPL"/>
</dbReference>
<dbReference type="PANTHER" id="PTHR12835">
    <property type="entry name" value="BIOTIN PROTEIN LIGASE"/>
    <property type="match status" value="1"/>
</dbReference>
<evidence type="ECO:0000313" key="3">
    <source>
        <dbReference type="EMBL" id="PTW60411.1"/>
    </source>
</evidence>
<dbReference type="SUPFAM" id="SSF55681">
    <property type="entry name" value="Class II aaRS and biotin synthetases"/>
    <property type="match status" value="1"/>
</dbReference>
<comment type="caution">
    <text evidence="3">The sequence shown here is derived from an EMBL/GenBank/DDBJ whole genome shotgun (WGS) entry which is preliminary data.</text>
</comment>
<dbReference type="Proteomes" id="UP000244081">
    <property type="component" value="Unassembled WGS sequence"/>
</dbReference>
<dbReference type="Gene3D" id="3.30.930.10">
    <property type="entry name" value="Bira Bifunctional Protein, Domain 2"/>
    <property type="match status" value="1"/>
</dbReference>
<gene>
    <name evidence="3" type="ORF">C8N35_10434</name>
</gene>
<dbReference type="InterPro" id="IPR004143">
    <property type="entry name" value="BPL_LPL_catalytic"/>
</dbReference>
<dbReference type="PANTHER" id="PTHR12835:SF5">
    <property type="entry name" value="BIOTIN--PROTEIN LIGASE"/>
    <property type="match status" value="1"/>
</dbReference>
<name>A0A2T5V9K3_9HYPH</name>
<dbReference type="CDD" id="cd16442">
    <property type="entry name" value="BPL"/>
    <property type="match status" value="1"/>
</dbReference>
<keyword evidence="4" id="KW-1185">Reference proteome</keyword>
<dbReference type="RefSeq" id="WP_107990033.1">
    <property type="nucleotide sequence ID" value="NZ_QAYG01000004.1"/>
</dbReference>
<evidence type="ECO:0000259" key="2">
    <source>
        <dbReference type="PROSITE" id="PS51733"/>
    </source>
</evidence>
<keyword evidence="1 3" id="KW-0436">Ligase</keyword>
<dbReference type="PROSITE" id="PS51733">
    <property type="entry name" value="BPL_LPL_CATALYTIC"/>
    <property type="match status" value="1"/>
</dbReference>
<dbReference type="GO" id="GO:0004077">
    <property type="term" value="F:biotin--[biotin carboxyl-carrier protein] ligase activity"/>
    <property type="evidence" value="ECO:0007669"/>
    <property type="project" value="InterPro"/>
</dbReference>
<evidence type="ECO:0000313" key="4">
    <source>
        <dbReference type="Proteomes" id="UP000244081"/>
    </source>
</evidence>
<dbReference type="EMBL" id="QAYG01000004">
    <property type="protein sequence ID" value="PTW60411.1"/>
    <property type="molecule type" value="Genomic_DNA"/>
</dbReference>
<dbReference type="NCBIfam" id="TIGR00121">
    <property type="entry name" value="birA_ligase"/>
    <property type="match status" value="1"/>
</dbReference>
<proteinExistence type="predicted"/>
<protein>
    <submittedName>
        <fullName evidence="3">BirA family biotin operon repressor/biotin-[acetyl-CoA-carboxylase] ligase</fullName>
    </submittedName>
</protein>
<organism evidence="3 4">
    <name type="scientific">Breoghania corrubedonensis</name>
    <dbReference type="NCBI Taxonomy" id="665038"/>
    <lineage>
        <taxon>Bacteria</taxon>
        <taxon>Pseudomonadati</taxon>
        <taxon>Pseudomonadota</taxon>
        <taxon>Alphaproteobacteria</taxon>
        <taxon>Hyphomicrobiales</taxon>
        <taxon>Stappiaceae</taxon>
        <taxon>Breoghania</taxon>
    </lineage>
</organism>